<dbReference type="GO" id="GO:0000271">
    <property type="term" value="P:polysaccharide biosynthetic process"/>
    <property type="evidence" value="ECO:0007669"/>
    <property type="project" value="TreeGrafter"/>
</dbReference>
<dbReference type="OrthoDB" id="9800680at2"/>
<dbReference type="EC" id="5.1.3.13" evidence="3"/>
<dbReference type="InterPro" id="IPR014710">
    <property type="entry name" value="RmlC-like_jellyroll"/>
</dbReference>
<comment type="caution">
    <text evidence="10">The sequence shown here is derived from an EMBL/GenBank/DDBJ whole genome shotgun (WGS) entry which is preliminary data.</text>
</comment>
<protein>
    <recommendedName>
        <fullName evidence="4">dTDP-4-dehydrorhamnose 3,5-epimerase</fullName>
        <ecNumber evidence="3">5.1.3.13</ecNumber>
    </recommendedName>
    <alternativeName>
        <fullName evidence="6">Thymidine diphospho-4-keto-rhamnose 3,5-epimerase</fullName>
    </alternativeName>
    <alternativeName>
        <fullName evidence="5">dTDP-4-keto-6-deoxyglucose 3,5-epimerase</fullName>
    </alternativeName>
    <alternativeName>
        <fullName evidence="7">dTDP-6-deoxy-D-xylo-4-hexulose 3,5-epimerase</fullName>
    </alternativeName>
</protein>
<gene>
    <name evidence="10" type="ORF">FHP24_06230</name>
</gene>
<evidence type="ECO:0000256" key="9">
    <source>
        <dbReference type="PIRSR" id="PIRSR600888-3"/>
    </source>
</evidence>
<dbReference type="EMBL" id="VDMN01000001">
    <property type="protein sequence ID" value="TNM65830.1"/>
    <property type="molecule type" value="Genomic_DNA"/>
</dbReference>
<organism evidence="10 11">
    <name type="scientific">Aliirhizobium smilacinae</name>
    <dbReference type="NCBI Taxonomy" id="1395944"/>
    <lineage>
        <taxon>Bacteria</taxon>
        <taxon>Pseudomonadati</taxon>
        <taxon>Pseudomonadota</taxon>
        <taxon>Alphaproteobacteria</taxon>
        <taxon>Hyphomicrobiales</taxon>
        <taxon>Rhizobiaceae</taxon>
        <taxon>Aliirhizobium</taxon>
    </lineage>
</organism>
<dbReference type="RefSeq" id="WP_139674368.1">
    <property type="nucleotide sequence ID" value="NZ_VDMN01000001.1"/>
</dbReference>
<feature type="site" description="Participates in a stacking interaction with the thymidine ring of dTDP-4-oxo-6-deoxyglucose" evidence="9">
    <location>
        <position position="138"/>
    </location>
</feature>
<dbReference type="Pfam" id="PF00908">
    <property type="entry name" value="dTDP_sugar_isom"/>
    <property type="match status" value="1"/>
</dbReference>
<proteinExistence type="predicted"/>
<comment type="catalytic activity">
    <reaction evidence="1">
        <text>dTDP-4-dehydro-6-deoxy-alpha-D-glucose = dTDP-4-dehydro-beta-L-rhamnose</text>
        <dbReference type="Rhea" id="RHEA:16969"/>
        <dbReference type="ChEBI" id="CHEBI:57649"/>
        <dbReference type="ChEBI" id="CHEBI:62830"/>
        <dbReference type="EC" id="5.1.3.13"/>
    </reaction>
</comment>
<sequence length="186" mass="20868">MNFTSLGGTDAKLIDLKVHADSRGSFARVWCTKLFDDAGVPFTPIQGNTSLTKTRGAVRGMHFQRAPHADAKVVRCSHGRIHDVIVDLREGSKTLGEIFHVELGEDEGKMLFIPAGFAHGFQALTEDAIVEYLMGEAYYPELYDGARYDDPLLSIEWPEPVTEMSDKDRIWPDLEARMPWLQRSDA</sequence>
<dbReference type="InterPro" id="IPR000888">
    <property type="entry name" value="RmlC-like"/>
</dbReference>
<feature type="active site" description="Proton acceptor" evidence="8">
    <location>
        <position position="62"/>
    </location>
</feature>
<name>A0A5C4XTB0_9HYPH</name>
<dbReference type="Gene3D" id="2.60.120.10">
    <property type="entry name" value="Jelly Rolls"/>
    <property type="match status" value="1"/>
</dbReference>
<evidence type="ECO:0000256" key="3">
    <source>
        <dbReference type="ARBA" id="ARBA00012098"/>
    </source>
</evidence>
<evidence type="ECO:0000256" key="7">
    <source>
        <dbReference type="ARBA" id="ARBA00033311"/>
    </source>
</evidence>
<evidence type="ECO:0000256" key="4">
    <source>
        <dbReference type="ARBA" id="ARBA00019595"/>
    </source>
</evidence>
<dbReference type="GO" id="GO:0005829">
    <property type="term" value="C:cytosol"/>
    <property type="evidence" value="ECO:0007669"/>
    <property type="project" value="TreeGrafter"/>
</dbReference>
<dbReference type="GO" id="GO:0019305">
    <property type="term" value="P:dTDP-rhamnose biosynthetic process"/>
    <property type="evidence" value="ECO:0007669"/>
    <property type="project" value="TreeGrafter"/>
</dbReference>
<dbReference type="InterPro" id="IPR011051">
    <property type="entry name" value="RmlC_Cupin_sf"/>
</dbReference>
<dbReference type="CDD" id="cd00438">
    <property type="entry name" value="cupin_RmlC"/>
    <property type="match status" value="1"/>
</dbReference>
<evidence type="ECO:0000256" key="5">
    <source>
        <dbReference type="ARBA" id="ARBA00029758"/>
    </source>
</evidence>
<dbReference type="SUPFAM" id="SSF51182">
    <property type="entry name" value="RmlC-like cupins"/>
    <property type="match status" value="1"/>
</dbReference>
<accession>A0A5C4XTB0</accession>
<dbReference type="AlphaFoldDB" id="A0A5C4XTB0"/>
<keyword evidence="11" id="KW-1185">Reference proteome</keyword>
<dbReference type="PANTHER" id="PTHR21047:SF2">
    <property type="entry name" value="THYMIDINE DIPHOSPHO-4-KETO-RHAMNOSE 3,5-EPIMERASE"/>
    <property type="match status" value="1"/>
</dbReference>
<evidence type="ECO:0000256" key="1">
    <source>
        <dbReference type="ARBA" id="ARBA00001298"/>
    </source>
</evidence>
<dbReference type="Proteomes" id="UP000311605">
    <property type="component" value="Unassembled WGS sequence"/>
</dbReference>
<evidence type="ECO:0000313" key="11">
    <source>
        <dbReference type="Proteomes" id="UP000311605"/>
    </source>
</evidence>
<comment type="function">
    <text evidence="2">Catalyzes the epimerization of the C3' and C5'positions of dTDP-6-deoxy-D-xylo-4-hexulose, forming dTDP-6-deoxy-L-lyxo-4-hexulose.</text>
</comment>
<evidence type="ECO:0000256" key="2">
    <source>
        <dbReference type="ARBA" id="ARBA00001997"/>
    </source>
</evidence>
<evidence type="ECO:0000256" key="6">
    <source>
        <dbReference type="ARBA" id="ARBA00031424"/>
    </source>
</evidence>
<dbReference type="GO" id="GO:0008830">
    <property type="term" value="F:dTDP-4-dehydrorhamnose 3,5-epimerase activity"/>
    <property type="evidence" value="ECO:0007669"/>
    <property type="project" value="UniProtKB-EC"/>
</dbReference>
<reference evidence="10 11" key="1">
    <citation type="submission" date="2019-06" db="EMBL/GenBank/DDBJ databases">
        <title>The draft genome of Rhizobium smilacinae PTYR-5.</title>
        <authorList>
            <person name="Liu L."/>
            <person name="Li L."/>
            <person name="Zhang X."/>
        </authorList>
    </citation>
    <scope>NUCLEOTIDE SEQUENCE [LARGE SCALE GENOMIC DNA]</scope>
    <source>
        <strain evidence="10 11">PTYR-5</strain>
    </source>
</reference>
<evidence type="ECO:0000256" key="8">
    <source>
        <dbReference type="PIRSR" id="PIRSR600888-1"/>
    </source>
</evidence>
<feature type="active site" description="Proton donor" evidence="8">
    <location>
        <position position="132"/>
    </location>
</feature>
<evidence type="ECO:0000313" key="10">
    <source>
        <dbReference type="EMBL" id="TNM65830.1"/>
    </source>
</evidence>
<dbReference type="PANTHER" id="PTHR21047">
    <property type="entry name" value="DTDP-6-DEOXY-D-GLUCOSE-3,5 EPIMERASE"/>
    <property type="match status" value="1"/>
</dbReference>